<dbReference type="EnsemblMetazoa" id="PHUM355110-RA">
    <property type="protein sequence ID" value="PHUM355110-PA"/>
    <property type="gene ID" value="PHUM355110"/>
</dbReference>
<dbReference type="RefSeq" id="XP_002427948.1">
    <property type="nucleotide sequence ID" value="XM_002427903.1"/>
</dbReference>
<reference evidence="3" key="1">
    <citation type="submission" date="2007-04" db="EMBL/GenBank/DDBJ databases">
        <title>Annotation of Pediculus humanus corporis strain USDA.</title>
        <authorList>
            <person name="Kirkness E."/>
            <person name="Hannick L."/>
            <person name="Hass B."/>
            <person name="Bruggner R."/>
            <person name="Lawson D."/>
            <person name="Bidwell S."/>
            <person name="Joardar V."/>
            <person name="Caler E."/>
            <person name="Walenz B."/>
            <person name="Inman J."/>
            <person name="Schobel S."/>
            <person name="Galinsky K."/>
            <person name="Amedeo P."/>
            <person name="Strausberg R."/>
        </authorList>
    </citation>
    <scope>NUCLEOTIDE SEQUENCE</scope>
    <source>
        <strain evidence="3">USDA</strain>
    </source>
</reference>
<protein>
    <submittedName>
        <fullName evidence="3 4">Uncharacterized protein</fullName>
    </submittedName>
</protein>
<reference evidence="4" key="3">
    <citation type="submission" date="2020-05" db="UniProtKB">
        <authorList>
            <consortium name="EnsemblMetazoa"/>
        </authorList>
    </citation>
    <scope>IDENTIFICATION</scope>
    <source>
        <strain evidence="4">USDA</strain>
    </source>
</reference>
<dbReference type="EMBL" id="DS235361">
    <property type="protein sequence ID" value="EEB15210.1"/>
    <property type="molecule type" value="Genomic_DNA"/>
</dbReference>
<dbReference type="InterPro" id="IPR003961">
    <property type="entry name" value="FN3_dom"/>
</dbReference>
<dbReference type="InterPro" id="IPR007110">
    <property type="entry name" value="Ig-like_dom"/>
</dbReference>
<dbReference type="PROSITE" id="PS50853">
    <property type="entry name" value="FN3"/>
    <property type="match status" value="1"/>
</dbReference>
<dbReference type="GeneID" id="8232044"/>
<evidence type="ECO:0000259" key="1">
    <source>
        <dbReference type="PROSITE" id="PS50835"/>
    </source>
</evidence>
<dbReference type="InterPro" id="IPR013783">
    <property type="entry name" value="Ig-like_fold"/>
</dbReference>
<dbReference type="SUPFAM" id="SSF49265">
    <property type="entry name" value="Fibronectin type III"/>
    <property type="match status" value="1"/>
</dbReference>
<dbReference type="InParanoid" id="E0VPA4"/>
<dbReference type="InterPro" id="IPR036179">
    <property type="entry name" value="Ig-like_dom_sf"/>
</dbReference>
<dbReference type="HOGENOM" id="CLU_1226103_0_0_1"/>
<feature type="domain" description="Ig-like" evidence="1">
    <location>
        <begin position="24"/>
        <end position="97"/>
    </location>
</feature>
<reference evidence="3" key="2">
    <citation type="submission" date="2007-04" db="EMBL/GenBank/DDBJ databases">
        <title>The genome of the human body louse.</title>
        <authorList>
            <consortium name="The Human Body Louse Genome Consortium"/>
            <person name="Kirkness E."/>
            <person name="Walenz B."/>
            <person name="Hass B."/>
            <person name="Bruggner R."/>
            <person name="Strausberg R."/>
        </authorList>
    </citation>
    <scope>NUCLEOTIDE SEQUENCE</scope>
    <source>
        <strain evidence="3">USDA</strain>
    </source>
</reference>
<feature type="domain" description="Fibronectin type-III" evidence="2">
    <location>
        <begin position="120"/>
        <end position="220"/>
    </location>
</feature>
<dbReference type="SMART" id="SM00060">
    <property type="entry name" value="FN3"/>
    <property type="match status" value="1"/>
</dbReference>
<organism>
    <name type="scientific">Pediculus humanus subsp. corporis</name>
    <name type="common">Body louse</name>
    <dbReference type="NCBI Taxonomy" id="121224"/>
    <lineage>
        <taxon>Eukaryota</taxon>
        <taxon>Metazoa</taxon>
        <taxon>Ecdysozoa</taxon>
        <taxon>Arthropoda</taxon>
        <taxon>Hexapoda</taxon>
        <taxon>Insecta</taxon>
        <taxon>Pterygota</taxon>
        <taxon>Neoptera</taxon>
        <taxon>Paraneoptera</taxon>
        <taxon>Psocodea</taxon>
        <taxon>Troctomorpha</taxon>
        <taxon>Phthiraptera</taxon>
        <taxon>Anoplura</taxon>
        <taxon>Pediculidae</taxon>
        <taxon>Pediculus</taxon>
    </lineage>
</organism>
<dbReference type="eggNOG" id="ENOG502R942">
    <property type="taxonomic scope" value="Eukaryota"/>
</dbReference>
<evidence type="ECO:0000313" key="5">
    <source>
        <dbReference type="Proteomes" id="UP000009046"/>
    </source>
</evidence>
<dbReference type="VEuPathDB" id="VectorBase:PHUM355110"/>
<sequence length="226" mass="25518">MEEWLIKSCNCGHSESKEFFVDMGENITIPCNQDFAFSQFSKIEPVMWIKSGREDGQVNRLKILPNGSLSLEKVIKSDSGSYMCTLEKNMSDVDKINGNDLLDEYSEVNIIYKVIVRTPPPMLVNVSVHPSTVLALLLWDVSDTGGYDISYFSAQYRLKNDTKGSWHNVLPVHISPTARQIDVYHLHPNSTYSFQIWAVNPLGVGEITEVDATTNHIMEEIGMKLN</sequence>
<dbReference type="CDD" id="cd00063">
    <property type="entry name" value="FN3"/>
    <property type="match status" value="1"/>
</dbReference>
<dbReference type="EMBL" id="AAZO01004128">
    <property type="status" value="NOT_ANNOTATED_CDS"/>
    <property type="molecule type" value="Genomic_DNA"/>
</dbReference>
<name>E0VPA4_PEDHC</name>
<keyword evidence="5" id="KW-1185">Reference proteome</keyword>
<dbReference type="PROSITE" id="PS50835">
    <property type="entry name" value="IG_LIKE"/>
    <property type="match status" value="1"/>
</dbReference>
<accession>E0VPA4</accession>
<evidence type="ECO:0000259" key="2">
    <source>
        <dbReference type="PROSITE" id="PS50853"/>
    </source>
</evidence>
<dbReference type="KEGG" id="phu:Phum_PHUM355110"/>
<dbReference type="OrthoDB" id="6266590at2759"/>
<dbReference type="Pfam" id="PF00041">
    <property type="entry name" value="fn3"/>
    <property type="match status" value="1"/>
</dbReference>
<dbReference type="AlphaFoldDB" id="E0VPA4"/>
<dbReference type="InterPro" id="IPR036116">
    <property type="entry name" value="FN3_sf"/>
</dbReference>
<proteinExistence type="predicted"/>
<evidence type="ECO:0000313" key="3">
    <source>
        <dbReference type="EMBL" id="EEB15210.1"/>
    </source>
</evidence>
<evidence type="ECO:0000313" key="4">
    <source>
        <dbReference type="EnsemblMetazoa" id="PHUM355110-PA"/>
    </source>
</evidence>
<dbReference type="CTD" id="8232044"/>
<dbReference type="SUPFAM" id="SSF48726">
    <property type="entry name" value="Immunoglobulin"/>
    <property type="match status" value="1"/>
</dbReference>
<gene>
    <name evidence="4" type="primary">8232044</name>
    <name evidence="3" type="ORF">Phum_PHUM355110</name>
</gene>
<dbReference type="Proteomes" id="UP000009046">
    <property type="component" value="Unassembled WGS sequence"/>
</dbReference>
<dbReference type="OMA" id="DEYSEVN"/>
<dbReference type="Gene3D" id="2.60.40.10">
    <property type="entry name" value="Immunoglobulins"/>
    <property type="match status" value="2"/>
</dbReference>